<keyword evidence="1" id="KW-0812">Transmembrane</keyword>
<evidence type="ECO:0000313" key="2">
    <source>
        <dbReference type="EMBL" id="KAE9309823.1"/>
    </source>
</evidence>
<sequence length="89" mass="9389">MISAAAPCNLQLSALAVQAQRCGYGLLLGPNQAPLALRAVPCPSPYCELRKPSFAAARFSARGKIFAAALLASFLAPYLACWPRAIQNV</sequence>
<comment type="caution">
    <text evidence="2">The sequence shown here is derived from an EMBL/GenBank/DDBJ whole genome shotgun (WGS) entry which is preliminary data.</text>
</comment>
<evidence type="ECO:0000313" key="3">
    <source>
        <dbReference type="Proteomes" id="UP000486351"/>
    </source>
</evidence>
<dbReference type="AlphaFoldDB" id="A0A6G0QZ22"/>
<protein>
    <submittedName>
        <fullName evidence="2">Uncharacterized protein</fullName>
    </submittedName>
</protein>
<evidence type="ECO:0000256" key="1">
    <source>
        <dbReference type="SAM" id="Phobius"/>
    </source>
</evidence>
<feature type="transmembrane region" description="Helical" evidence="1">
    <location>
        <begin position="65"/>
        <end position="82"/>
    </location>
</feature>
<reference evidence="2 3" key="1">
    <citation type="submission" date="2018-09" db="EMBL/GenBank/DDBJ databases">
        <title>Genomic investigation of the strawberry pathogen Phytophthora fragariae indicates pathogenicity is determined by transcriptional variation in three key races.</title>
        <authorList>
            <person name="Adams T.M."/>
            <person name="Armitage A.D."/>
            <person name="Sobczyk M.K."/>
            <person name="Bates H.J."/>
            <person name="Dunwell J.M."/>
            <person name="Nellist C.F."/>
            <person name="Harrison R.J."/>
        </authorList>
    </citation>
    <scope>NUCLEOTIDE SEQUENCE [LARGE SCALE GENOMIC DNA]</scope>
    <source>
        <strain evidence="2 3">NOV-77</strain>
    </source>
</reference>
<name>A0A6G0QZ22_9STRA</name>
<dbReference type="EMBL" id="QXFY01001772">
    <property type="protein sequence ID" value="KAE9309823.1"/>
    <property type="molecule type" value="Genomic_DNA"/>
</dbReference>
<organism evidence="2 3">
    <name type="scientific">Phytophthora fragariae</name>
    <dbReference type="NCBI Taxonomy" id="53985"/>
    <lineage>
        <taxon>Eukaryota</taxon>
        <taxon>Sar</taxon>
        <taxon>Stramenopiles</taxon>
        <taxon>Oomycota</taxon>
        <taxon>Peronosporomycetes</taxon>
        <taxon>Peronosporales</taxon>
        <taxon>Peronosporaceae</taxon>
        <taxon>Phytophthora</taxon>
    </lineage>
</organism>
<gene>
    <name evidence="2" type="ORF">PF008_g20598</name>
</gene>
<keyword evidence="1" id="KW-0472">Membrane</keyword>
<keyword evidence="1" id="KW-1133">Transmembrane helix</keyword>
<accession>A0A6G0QZ22</accession>
<proteinExistence type="predicted"/>
<dbReference type="Proteomes" id="UP000486351">
    <property type="component" value="Unassembled WGS sequence"/>
</dbReference>